<organism evidence="2 3">
    <name type="scientific">Suillus plorans</name>
    <dbReference type="NCBI Taxonomy" id="116603"/>
    <lineage>
        <taxon>Eukaryota</taxon>
        <taxon>Fungi</taxon>
        <taxon>Dikarya</taxon>
        <taxon>Basidiomycota</taxon>
        <taxon>Agaricomycotina</taxon>
        <taxon>Agaricomycetes</taxon>
        <taxon>Agaricomycetidae</taxon>
        <taxon>Boletales</taxon>
        <taxon>Suillineae</taxon>
        <taxon>Suillaceae</taxon>
        <taxon>Suillus</taxon>
    </lineage>
</organism>
<name>A0A9P7DPR0_9AGAM</name>
<dbReference type="Proteomes" id="UP000719766">
    <property type="component" value="Unassembled WGS sequence"/>
</dbReference>
<reference evidence="2" key="1">
    <citation type="journal article" date="2020" name="New Phytol.">
        <title>Comparative genomics reveals dynamic genome evolution in host specialist ectomycorrhizal fungi.</title>
        <authorList>
            <person name="Lofgren L.A."/>
            <person name="Nguyen N.H."/>
            <person name="Vilgalys R."/>
            <person name="Ruytinx J."/>
            <person name="Liao H.L."/>
            <person name="Branco S."/>
            <person name="Kuo A."/>
            <person name="LaButti K."/>
            <person name="Lipzen A."/>
            <person name="Andreopoulos W."/>
            <person name="Pangilinan J."/>
            <person name="Riley R."/>
            <person name="Hundley H."/>
            <person name="Na H."/>
            <person name="Barry K."/>
            <person name="Grigoriev I.V."/>
            <person name="Stajich J.E."/>
            <person name="Kennedy P.G."/>
        </authorList>
    </citation>
    <scope>NUCLEOTIDE SEQUENCE</scope>
    <source>
        <strain evidence="2">S12</strain>
    </source>
</reference>
<proteinExistence type="predicted"/>
<feature type="region of interest" description="Disordered" evidence="1">
    <location>
        <begin position="243"/>
        <end position="262"/>
    </location>
</feature>
<sequence length="300" mass="33628">MAPDQSLPCKTRLETSYAFSRTFNSRNMEFYWYPLWCQTLFNLVADEPNLIIAPQFPVWIVEHNDRLEGADDGDDPAEVEEIKRTLEGDQAVACGMQVPGDDIKEDVGDHEPDSEVGDISFAPTVPEKDARSVLVDFAVVSLTAVPRSEERLRYGGWRITAANTCLLVEVKRFASRSLKKNELDAEIKGYIQEARSDLMVQAGYIFLQDETKDSVMAIAAAGPYWSGATIHRDNVEAIMDSLSSDDPSYRPPGEQLSDKPPKWNKILRLDGTSSTAASEARLRTICKKMREMRDQKTNAN</sequence>
<dbReference type="RefSeq" id="XP_041164146.1">
    <property type="nucleotide sequence ID" value="XM_041311560.1"/>
</dbReference>
<dbReference type="EMBL" id="JABBWE010000010">
    <property type="protein sequence ID" value="KAG1799923.1"/>
    <property type="molecule type" value="Genomic_DNA"/>
</dbReference>
<accession>A0A9P7DPR0</accession>
<dbReference type="GeneID" id="64605324"/>
<protein>
    <submittedName>
        <fullName evidence="2">Uncharacterized protein</fullName>
    </submittedName>
</protein>
<dbReference type="AlphaFoldDB" id="A0A9P7DPR0"/>
<dbReference type="OrthoDB" id="2610860at2759"/>
<evidence type="ECO:0000256" key="1">
    <source>
        <dbReference type="SAM" id="MobiDB-lite"/>
    </source>
</evidence>
<gene>
    <name evidence="2" type="ORF">HD556DRAFT_76660</name>
</gene>
<evidence type="ECO:0000313" key="2">
    <source>
        <dbReference type="EMBL" id="KAG1799923.1"/>
    </source>
</evidence>
<keyword evidence="3" id="KW-1185">Reference proteome</keyword>
<comment type="caution">
    <text evidence="2">The sequence shown here is derived from an EMBL/GenBank/DDBJ whole genome shotgun (WGS) entry which is preliminary data.</text>
</comment>
<evidence type="ECO:0000313" key="3">
    <source>
        <dbReference type="Proteomes" id="UP000719766"/>
    </source>
</evidence>